<evidence type="ECO:0000256" key="6">
    <source>
        <dbReference type="ARBA" id="ARBA00022771"/>
    </source>
</evidence>
<feature type="region of interest" description="Disordered" evidence="12">
    <location>
        <begin position="249"/>
        <end position="271"/>
    </location>
</feature>
<feature type="compositionally biased region" description="Low complexity" evidence="12">
    <location>
        <begin position="570"/>
        <end position="580"/>
    </location>
</feature>
<dbReference type="Gene3D" id="3.30.160.60">
    <property type="entry name" value="Classic Zinc Finger"/>
    <property type="match status" value="3"/>
</dbReference>
<evidence type="ECO:0000256" key="9">
    <source>
        <dbReference type="ARBA" id="ARBA00023163"/>
    </source>
</evidence>
<dbReference type="FunFam" id="3.30.160.60:FF:000239">
    <property type="entry name" value="C2H2 type zinc finger protein"/>
    <property type="match status" value="1"/>
</dbReference>
<evidence type="ECO:0000256" key="7">
    <source>
        <dbReference type="ARBA" id="ARBA00022833"/>
    </source>
</evidence>
<evidence type="ECO:0000256" key="8">
    <source>
        <dbReference type="ARBA" id="ARBA00023015"/>
    </source>
</evidence>
<feature type="region of interest" description="Disordered" evidence="12">
    <location>
        <begin position="1"/>
        <end position="162"/>
    </location>
</feature>
<dbReference type="PROSITE" id="PS50157">
    <property type="entry name" value="ZINC_FINGER_C2H2_2"/>
    <property type="match status" value="2"/>
</dbReference>
<protein>
    <recommendedName>
        <fullName evidence="13">C2H2-type domain-containing protein</fullName>
    </recommendedName>
</protein>
<feature type="domain" description="C2H2-type" evidence="13">
    <location>
        <begin position="376"/>
        <end position="403"/>
    </location>
</feature>
<keyword evidence="7" id="KW-0862">Zinc</keyword>
<evidence type="ECO:0000256" key="10">
    <source>
        <dbReference type="ARBA" id="ARBA00023242"/>
    </source>
</evidence>
<dbReference type="GO" id="GO:0071277">
    <property type="term" value="P:cellular response to calcium ion"/>
    <property type="evidence" value="ECO:0007669"/>
    <property type="project" value="UniProtKB-ARBA"/>
</dbReference>
<dbReference type="Proteomes" id="UP000244722">
    <property type="component" value="Unassembled WGS sequence"/>
</dbReference>
<feature type="domain" description="C2H2-type" evidence="13">
    <location>
        <begin position="404"/>
        <end position="431"/>
    </location>
</feature>
<evidence type="ECO:0000256" key="2">
    <source>
        <dbReference type="ARBA" id="ARBA00004496"/>
    </source>
</evidence>
<proteinExistence type="predicted"/>
<dbReference type="InterPro" id="IPR036236">
    <property type="entry name" value="Znf_C2H2_sf"/>
</dbReference>
<keyword evidence="9" id="KW-0804">Transcription</keyword>
<keyword evidence="8" id="KW-0805">Transcription regulation</keyword>
<feature type="compositionally biased region" description="Polar residues" evidence="12">
    <location>
        <begin position="1"/>
        <end position="11"/>
    </location>
</feature>
<comment type="caution">
    <text evidence="14">The sequence shown here is derived from an EMBL/GenBank/DDBJ whole genome shotgun (WGS) entry which is preliminary data.</text>
</comment>
<dbReference type="Pfam" id="PF00096">
    <property type="entry name" value="zf-C2H2"/>
    <property type="match status" value="2"/>
</dbReference>
<dbReference type="PANTHER" id="PTHR23235">
    <property type="entry name" value="KRUEPPEL-LIKE TRANSCRIPTION FACTOR"/>
    <property type="match status" value="1"/>
</dbReference>
<dbReference type="FunFam" id="3.30.160.60:FF:000146">
    <property type="entry name" value="C2H2 type zinc finger protein"/>
    <property type="match status" value="1"/>
</dbReference>
<dbReference type="GO" id="GO:0005737">
    <property type="term" value="C:cytoplasm"/>
    <property type="evidence" value="ECO:0007669"/>
    <property type="project" value="UniProtKB-SubCell"/>
</dbReference>
<dbReference type="GO" id="GO:0000981">
    <property type="term" value="F:DNA-binding transcription factor activity, RNA polymerase II-specific"/>
    <property type="evidence" value="ECO:0007669"/>
    <property type="project" value="TreeGrafter"/>
</dbReference>
<reference evidence="14 15" key="1">
    <citation type="submission" date="2017-04" db="EMBL/GenBank/DDBJ databases">
        <title>Draft genome sequence of Tuber borchii Vittad., a whitish edible truffle.</title>
        <authorList>
            <consortium name="DOE Joint Genome Institute"/>
            <person name="Murat C."/>
            <person name="Kuo A."/>
            <person name="Barry K.W."/>
            <person name="Clum A."/>
            <person name="Dockter R.B."/>
            <person name="Fauchery L."/>
            <person name="Iotti M."/>
            <person name="Kohler A."/>
            <person name="Labutti K."/>
            <person name="Lindquist E.A."/>
            <person name="Lipzen A."/>
            <person name="Ohm R.A."/>
            <person name="Wang M."/>
            <person name="Grigoriev I.V."/>
            <person name="Zambonelli A."/>
            <person name="Martin F.M."/>
        </authorList>
    </citation>
    <scope>NUCLEOTIDE SEQUENCE [LARGE SCALE GENOMIC DNA]</scope>
    <source>
        <strain evidence="14 15">Tbo3840</strain>
    </source>
</reference>
<organism evidence="14 15">
    <name type="scientific">Tuber borchii</name>
    <name type="common">White truffle</name>
    <dbReference type="NCBI Taxonomy" id="42251"/>
    <lineage>
        <taxon>Eukaryota</taxon>
        <taxon>Fungi</taxon>
        <taxon>Dikarya</taxon>
        <taxon>Ascomycota</taxon>
        <taxon>Pezizomycotina</taxon>
        <taxon>Pezizomycetes</taxon>
        <taxon>Pezizales</taxon>
        <taxon>Tuberaceae</taxon>
        <taxon>Tuber</taxon>
    </lineage>
</organism>
<dbReference type="EMBL" id="NESQ01000104">
    <property type="protein sequence ID" value="PUU78915.1"/>
    <property type="molecule type" value="Genomic_DNA"/>
</dbReference>
<dbReference type="AlphaFoldDB" id="A0A2T6ZTX0"/>
<dbReference type="FunFam" id="3.30.160.60:FF:000181">
    <property type="entry name" value="C2H2 type zinc finger protein"/>
    <property type="match status" value="1"/>
</dbReference>
<feature type="region of interest" description="Disordered" evidence="12">
    <location>
        <begin position="543"/>
        <end position="610"/>
    </location>
</feature>
<evidence type="ECO:0000256" key="5">
    <source>
        <dbReference type="ARBA" id="ARBA00022737"/>
    </source>
</evidence>
<dbReference type="GO" id="GO:0005634">
    <property type="term" value="C:nucleus"/>
    <property type="evidence" value="ECO:0007669"/>
    <property type="project" value="UniProtKB-SubCell"/>
</dbReference>
<keyword evidence="10" id="KW-0539">Nucleus</keyword>
<evidence type="ECO:0000259" key="13">
    <source>
        <dbReference type="PROSITE" id="PS50157"/>
    </source>
</evidence>
<feature type="region of interest" description="Disordered" evidence="12">
    <location>
        <begin position="291"/>
        <end position="371"/>
    </location>
</feature>
<gene>
    <name evidence="14" type="ORF">B9Z19DRAFT_981081</name>
</gene>
<comment type="subcellular location">
    <subcellularLocation>
        <location evidence="2">Cytoplasm</location>
    </subcellularLocation>
    <subcellularLocation>
        <location evidence="1">Nucleus</location>
    </subcellularLocation>
</comment>
<evidence type="ECO:0000256" key="12">
    <source>
        <dbReference type="SAM" id="MobiDB-lite"/>
    </source>
</evidence>
<dbReference type="GO" id="GO:0008270">
    <property type="term" value="F:zinc ion binding"/>
    <property type="evidence" value="ECO:0007669"/>
    <property type="project" value="UniProtKB-KW"/>
</dbReference>
<keyword evidence="6 11" id="KW-0863">Zinc-finger</keyword>
<keyword evidence="3" id="KW-0963">Cytoplasm</keyword>
<feature type="compositionally biased region" description="Polar residues" evidence="12">
    <location>
        <begin position="123"/>
        <end position="160"/>
    </location>
</feature>
<dbReference type="SUPFAM" id="SSF57667">
    <property type="entry name" value="beta-beta-alpha zinc fingers"/>
    <property type="match status" value="1"/>
</dbReference>
<dbReference type="InterPro" id="IPR013087">
    <property type="entry name" value="Znf_C2H2_type"/>
</dbReference>
<evidence type="ECO:0000256" key="11">
    <source>
        <dbReference type="PROSITE-ProRule" id="PRU00042"/>
    </source>
</evidence>
<dbReference type="GO" id="GO:0000978">
    <property type="term" value="F:RNA polymerase II cis-regulatory region sequence-specific DNA binding"/>
    <property type="evidence" value="ECO:0007669"/>
    <property type="project" value="TreeGrafter"/>
</dbReference>
<keyword evidence="5" id="KW-0677">Repeat</keyword>
<dbReference type="GO" id="GO:0045944">
    <property type="term" value="P:positive regulation of transcription by RNA polymerase II"/>
    <property type="evidence" value="ECO:0007669"/>
    <property type="project" value="UniProtKB-ARBA"/>
</dbReference>
<name>A0A2T6ZTX0_TUBBO</name>
<sequence>MSSTNHGQNGQADGLNLQHFAASTDEDSLYGPTAADQGYTGFQRYPRYELNQQPLEDIRRSASPHLQASTAPPPPQHHSRQDYSDFSLHSTSTDPTLFDYESKEGLTGGSINPADLMNPAYSAHSSQQNTPPLHIHPNQQQSSQPDSATFLSSGSTNPSSGFEWDTVYARRENAWESHRKAPSEYSDISSAAASPFLQNSEFPEHPSPLLQGHNLPQQGSMQEFLNSNQDFNTGGESFGLDQFSLNERDASPHVSPRISPAPGQLNSGANSPYMLPQENQFLTYVPPMSQDQGMGLMQPSHPPTGHGAGPGVDRSSPGEEGPFPQINVIFAPPQRQPTFPGKPGFAHDDGALSPPPKSEPGNTASEKRVQKHPATFQCTLCPKRFTRAYNLRSHLRTHTDERPFVCTICGKAFARQHDRKRHEGLHSGEKKFVCRGNLKPGGAWGCGRRFARADALGRHFRSEAGRVCIRPLLEEETAERQRNQMLAQGQMLDPTLGHLANPSDQQGIMGSSSMDPGSGMVFPSALLEQYPALANMEWGNMASGEQDDIADGEGSNRSSFDASGGEWDEASASGGSALASHRNSYDGSRADWSGNEEWASDTGGEYQHGG</sequence>
<evidence type="ECO:0000256" key="1">
    <source>
        <dbReference type="ARBA" id="ARBA00004123"/>
    </source>
</evidence>
<evidence type="ECO:0000256" key="3">
    <source>
        <dbReference type="ARBA" id="ARBA00022490"/>
    </source>
</evidence>
<dbReference type="STRING" id="42251.A0A2T6ZTX0"/>
<evidence type="ECO:0000313" key="14">
    <source>
        <dbReference type="EMBL" id="PUU78915.1"/>
    </source>
</evidence>
<keyword evidence="4" id="KW-0479">Metal-binding</keyword>
<dbReference type="PANTHER" id="PTHR23235:SF120">
    <property type="entry name" value="KRUPPEL-LIKE FACTOR 15"/>
    <property type="match status" value="1"/>
</dbReference>
<accession>A0A2T6ZTX0</accession>
<evidence type="ECO:0000313" key="15">
    <source>
        <dbReference type="Proteomes" id="UP000244722"/>
    </source>
</evidence>
<dbReference type="SMART" id="SM00355">
    <property type="entry name" value="ZnF_C2H2"/>
    <property type="match status" value="2"/>
</dbReference>
<evidence type="ECO:0000256" key="4">
    <source>
        <dbReference type="ARBA" id="ARBA00022723"/>
    </source>
</evidence>
<dbReference type="PROSITE" id="PS00028">
    <property type="entry name" value="ZINC_FINGER_C2H2_1"/>
    <property type="match status" value="2"/>
</dbReference>
<dbReference type="OrthoDB" id="8117402at2759"/>
<keyword evidence="15" id="KW-1185">Reference proteome</keyword>